<accession>M1WTB8</accession>
<dbReference type="PATRIC" id="fig|879567.3.peg.2333"/>
<dbReference type="AlphaFoldDB" id="M1WTB8"/>
<sequence length="389" mass="45362">MAMQLIKQDDEKVECRIFPGVASEEVSEDDQSRFFAVVSTDLEPWQIEQVVTPSNVYVRQEALLAAHWHPEFVPMEYIRKRVDAMFPNRKEELLIPTQHNVLMSWGDYSGVEVDCYSSGFNRKVQLLLHFSNDRVQEAGVLKSMLAHTFKYRSGQLFEFMHTITRPHEERLHKAAKATGADRELIEFVRINVAKIERMLDDHWKDVPRMSVKNKLLRNWFDSMRPELGDTAVNRVQAYLKAVKQLVKAEFNLSFFYRASEVIEEVRSLGGCVVIPHPEEFWPILLRNYDVDGIEVWNPQSQEYTEFLISVVNEQNQRRRGGERETLIFMGDDCHMGEKTKPVNQQDSAKAGREIGFQPAWDDLSIRKRLIVNNISRRTIIKEYKERLAG</sequence>
<evidence type="ECO:0000313" key="2">
    <source>
        <dbReference type="Proteomes" id="UP000011724"/>
    </source>
</evidence>
<dbReference type="STRING" id="1322246.BN4_12187"/>
<name>M1WTB8_PSEP2</name>
<dbReference type="InterPro" id="IPR016195">
    <property type="entry name" value="Pol/histidinol_Pase-like"/>
</dbReference>
<reference evidence="2" key="2">
    <citation type="journal article" date="2013" name="Stand. Genomic Sci.">
        <title>Complete genome sequence of Desulfocapsa sulfexigens, a marine deltaproteobacterium specialized in disproportionating inorganic sulfur compounds.</title>
        <authorList>
            <person name="Finster K.W."/>
            <person name="Kjeldsen K.U."/>
            <person name="Kube M."/>
            <person name="Reinhardt R."/>
            <person name="Mussmann M."/>
            <person name="Amann R."/>
            <person name="Schreiber L."/>
        </authorList>
    </citation>
    <scope>NUCLEOTIDE SEQUENCE [LARGE SCALE GENOMIC DNA]</scope>
    <source>
        <strain evidence="2">DSM 10523 / SB164P1</strain>
    </source>
</reference>
<dbReference type="HOGENOM" id="CLU_727097_0_0_7"/>
<reference evidence="1 2" key="1">
    <citation type="journal article" date="2013" name="PLoS ONE">
        <title>The first genomic and proteomic characterization of a deep-sea sulfate reducer: insights into the piezophilic lifestyle of Desulfovibrio piezophilus.</title>
        <authorList>
            <person name="Pradel N."/>
            <person name="Ji B."/>
            <person name="Gimenez G."/>
            <person name="Talla E."/>
            <person name="Lenoble P."/>
            <person name="Garel M."/>
            <person name="Tamburini C."/>
            <person name="Fourquet P."/>
            <person name="Lebrun R."/>
            <person name="Bertin P."/>
            <person name="Denis Y."/>
            <person name="Pophillat M."/>
            <person name="Barbe V."/>
            <person name="Ollivier B."/>
            <person name="Dolla A."/>
        </authorList>
    </citation>
    <scope>NUCLEOTIDE SEQUENCE [LARGE SCALE GENOMIC DNA]</scope>
    <source>
        <strain evidence="2">DSM 10523 / SB164P1</strain>
    </source>
</reference>
<dbReference type="Gene3D" id="3.20.20.140">
    <property type="entry name" value="Metal-dependent hydrolases"/>
    <property type="match status" value="1"/>
</dbReference>
<dbReference type="KEGG" id="dpi:BN4_12187"/>
<proteinExistence type="predicted"/>
<gene>
    <name evidence="1" type="ordered locus">BN4_12187</name>
</gene>
<evidence type="ECO:0000313" key="1">
    <source>
        <dbReference type="EMBL" id="CCH49422.1"/>
    </source>
</evidence>
<dbReference type="EMBL" id="FO203427">
    <property type="protein sequence ID" value="CCH49422.1"/>
    <property type="molecule type" value="Genomic_DNA"/>
</dbReference>
<dbReference type="eggNOG" id="COG0613">
    <property type="taxonomic scope" value="Bacteria"/>
</dbReference>
<keyword evidence="2" id="KW-1185">Reference proteome</keyword>
<protein>
    <submittedName>
        <fullName evidence="1">Uncharacterized protein</fullName>
    </submittedName>
</protein>
<dbReference type="BioCyc" id="DPIE1322246:BN4_RS10990-MONOMER"/>
<dbReference type="SUPFAM" id="SSF89550">
    <property type="entry name" value="PHP domain-like"/>
    <property type="match status" value="1"/>
</dbReference>
<organism evidence="1 2">
    <name type="scientific">Pseudodesulfovibrio piezophilus (strain DSM 21447 / JCM 15486 / C1TLV30)</name>
    <name type="common">Desulfovibrio piezophilus</name>
    <dbReference type="NCBI Taxonomy" id="1322246"/>
    <lineage>
        <taxon>Bacteria</taxon>
        <taxon>Pseudomonadati</taxon>
        <taxon>Thermodesulfobacteriota</taxon>
        <taxon>Desulfovibrionia</taxon>
        <taxon>Desulfovibrionales</taxon>
        <taxon>Desulfovibrionaceae</taxon>
    </lineage>
</organism>
<dbReference type="Proteomes" id="UP000011724">
    <property type="component" value="Chromosome"/>
</dbReference>